<sequence length="763" mass="82225">MGIFNKGEAPPYPGLPASLRSDSFELQNIKLDNNQDPHAQAPLPPQQHYDSAADVTPYLGLRARLSQIWFNRWTVLLILVLIRVVLLVGGLNDNIDSAQDKALAACTKVEDVGSAMASMPHYLSVGVNDLAADGISKSVQGMVALLEMILTGVEQLILFVINFYIGTYVCLSSALVHGGLDIGIGAADEVTDLMNDAIGGITKTLEDDVSTVQDTINSVFSEIASASSIFGKTFTAPSINLTGPIADLQNIKVDDTSFVQTLQKLNTTIPTYDQAENFTKNAISIPFNAVKKLLNTTYGGYTFDTSVFPVAKKTALTFCSDNDTIKSFFQKLYDIAAKAKTGFVVVLAILAVLACVPMTYLEIRRYRSQQRRAKILTQHGYDPMDVVYIAGRPYTAAAGIKLASRFHAGKRQLLARWAFAYATSFPALFVLSLALTGFLSCICQAILLRAVQNEAPALAEEVSDFANNVVSTLESVSGEWANDANSVLLNFQDGINEDVLGYVVNATTAVNNTLNVFTDEISDGINAAFNGTVLENTVTQIVRCLIGIKIDAIEEGLTWVHDHAHVSLPQFPNNTFSVGAKDSISNDTGLSSFLAQGNSSSVSSDDITAAVDKVVDSLRNGLIQAVLISLALLLLYVIVVLIGIVWAMFGMMRPDRTRGDGGQRYYAGATDPVAQNPNSLSRDVVEPAPFFPRFDGGTETAAVDDAMAAQLRDEKLAAAMRNTPYHKPSGSISTSSTGHRVVYEKKGHWRSSSYGDMDDAGGR</sequence>
<feature type="transmembrane region" description="Helical" evidence="10">
    <location>
        <begin position="622"/>
        <end position="649"/>
    </location>
</feature>
<organism evidence="12 13">
    <name type="scientific">Ophiostoma piceae (strain UAMH 11346)</name>
    <name type="common">Sap stain fungus</name>
    <dbReference type="NCBI Taxonomy" id="1262450"/>
    <lineage>
        <taxon>Eukaryota</taxon>
        <taxon>Fungi</taxon>
        <taxon>Dikarya</taxon>
        <taxon>Ascomycota</taxon>
        <taxon>Pezizomycotina</taxon>
        <taxon>Sordariomycetes</taxon>
        <taxon>Sordariomycetidae</taxon>
        <taxon>Ophiostomatales</taxon>
        <taxon>Ophiostomataceae</taxon>
        <taxon>Ophiostoma</taxon>
    </lineage>
</organism>
<dbReference type="PANTHER" id="PTHR31030">
    <property type="entry name" value="PLASMA MEMBRANE FUSION PROTEIN PRM1"/>
    <property type="match status" value="1"/>
</dbReference>
<dbReference type="VEuPathDB" id="FungiDB:F503_08686"/>
<feature type="transmembrane region" description="Helical" evidence="10">
    <location>
        <begin position="342"/>
        <end position="363"/>
    </location>
</feature>
<evidence type="ECO:0000256" key="2">
    <source>
        <dbReference type="ARBA" id="ARBA00004651"/>
    </source>
</evidence>
<keyword evidence="8 10" id="KW-0472">Membrane</keyword>
<dbReference type="GO" id="GO:0005886">
    <property type="term" value="C:plasma membrane"/>
    <property type="evidence" value="ECO:0007669"/>
    <property type="project" value="UniProtKB-SubCell"/>
</dbReference>
<dbReference type="eggNOG" id="ENOG502QRP5">
    <property type="taxonomic scope" value="Eukaryota"/>
</dbReference>
<feature type="transmembrane region" description="Helical" evidence="10">
    <location>
        <begin position="414"/>
        <end position="439"/>
    </location>
</feature>
<dbReference type="OMA" id="NVFGWVN"/>
<keyword evidence="6 10" id="KW-0184">Conjugation</keyword>
<feature type="region of interest" description="Disordered" evidence="11">
    <location>
        <begin position="722"/>
        <end position="763"/>
    </location>
</feature>
<evidence type="ECO:0000313" key="12">
    <source>
        <dbReference type="EMBL" id="EPE03072.1"/>
    </source>
</evidence>
<evidence type="ECO:0000256" key="10">
    <source>
        <dbReference type="RuleBase" id="RU366035"/>
    </source>
</evidence>
<evidence type="ECO:0000256" key="5">
    <source>
        <dbReference type="ARBA" id="ARBA00022692"/>
    </source>
</evidence>
<keyword evidence="13" id="KW-1185">Reference proteome</keyword>
<evidence type="ECO:0000256" key="8">
    <source>
        <dbReference type="ARBA" id="ARBA00023136"/>
    </source>
</evidence>
<evidence type="ECO:0000256" key="6">
    <source>
        <dbReference type="ARBA" id="ARBA00022971"/>
    </source>
</evidence>
<keyword evidence="5 10" id="KW-0812">Transmembrane</keyword>
<comment type="function">
    <text evidence="1 10">Involved in cell fusion during mating by stabilizing the plasma membrane fusion event.</text>
</comment>
<keyword evidence="7 10" id="KW-1133">Transmembrane helix</keyword>
<dbReference type="HOGENOM" id="CLU_010191_1_0_1"/>
<dbReference type="GO" id="GO:0032220">
    <property type="term" value="P:plasma membrane fusion involved in cytogamy"/>
    <property type="evidence" value="ECO:0007669"/>
    <property type="project" value="TreeGrafter"/>
</dbReference>
<gene>
    <name evidence="12" type="ORF">F503_08686</name>
</gene>
<dbReference type="EMBL" id="KE148171">
    <property type="protein sequence ID" value="EPE03072.1"/>
    <property type="molecule type" value="Genomic_DNA"/>
</dbReference>
<evidence type="ECO:0000256" key="7">
    <source>
        <dbReference type="ARBA" id="ARBA00022989"/>
    </source>
</evidence>
<keyword evidence="4 10" id="KW-1003">Cell membrane</keyword>
<dbReference type="AlphaFoldDB" id="S3BRM4"/>
<comment type="caution">
    <text evidence="10">Lacks conserved residue(s) required for the propagation of feature annotation.</text>
</comment>
<comment type="similarity">
    <text evidence="3 10">Belongs to the PRM1 family.</text>
</comment>
<dbReference type="InterPro" id="IPR026777">
    <property type="entry name" value="PRM1"/>
</dbReference>
<protein>
    <recommendedName>
        <fullName evidence="10">Plasma membrane fusion protein PRM1</fullName>
    </recommendedName>
</protein>
<dbReference type="STRING" id="1262450.S3BRM4"/>
<dbReference type="OrthoDB" id="5356111at2759"/>
<name>S3BRM4_OPHP1</name>
<dbReference type="Proteomes" id="UP000016923">
    <property type="component" value="Unassembled WGS sequence"/>
</dbReference>
<evidence type="ECO:0000256" key="11">
    <source>
        <dbReference type="SAM" id="MobiDB-lite"/>
    </source>
</evidence>
<evidence type="ECO:0000256" key="4">
    <source>
        <dbReference type="ARBA" id="ARBA00022475"/>
    </source>
</evidence>
<keyword evidence="9" id="KW-0325">Glycoprotein</keyword>
<dbReference type="PANTHER" id="PTHR31030:SF1">
    <property type="entry name" value="PLASMA MEMBRANE FUSION PROTEIN PRM1"/>
    <property type="match status" value="1"/>
</dbReference>
<evidence type="ECO:0000256" key="9">
    <source>
        <dbReference type="ARBA" id="ARBA00023180"/>
    </source>
</evidence>
<evidence type="ECO:0000256" key="3">
    <source>
        <dbReference type="ARBA" id="ARBA00010780"/>
    </source>
</evidence>
<reference evidence="12 13" key="1">
    <citation type="journal article" date="2013" name="BMC Genomics">
        <title>The genome and transcriptome of the pine saprophyte Ophiostoma piceae, and a comparison with the bark beetle-associated pine pathogen Grosmannia clavigera.</title>
        <authorList>
            <person name="Haridas S."/>
            <person name="Wang Y."/>
            <person name="Lim L."/>
            <person name="Massoumi Alamouti S."/>
            <person name="Jackman S."/>
            <person name="Docking R."/>
            <person name="Robertson G."/>
            <person name="Birol I."/>
            <person name="Bohlmann J."/>
            <person name="Breuil C."/>
        </authorList>
    </citation>
    <scope>NUCLEOTIDE SEQUENCE [LARGE SCALE GENOMIC DNA]</scope>
    <source>
        <strain evidence="12 13">UAMH 11346</strain>
    </source>
</reference>
<evidence type="ECO:0000313" key="13">
    <source>
        <dbReference type="Proteomes" id="UP000016923"/>
    </source>
</evidence>
<feature type="transmembrane region" description="Helical" evidence="10">
    <location>
        <begin position="69"/>
        <end position="91"/>
    </location>
</feature>
<evidence type="ECO:0000256" key="1">
    <source>
        <dbReference type="ARBA" id="ARBA00002512"/>
    </source>
</evidence>
<proteinExistence type="inferred from homology"/>
<dbReference type="GO" id="GO:0043332">
    <property type="term" value="C:mating projection tip"/>
    <property type="evidence" value="ECO:0007669"/>
    <property type="project" value="UniProtKB-UniRule"/>
</dbReference>
<comment type="subcellular location">
    <subcellularLocation>
        <location evidence="2 10">Cell membrane</location>
        <topology evidence="2 10">Multi-pass membrane protein</topology>
    </subcellularLocation>
</comment>
<accession>S3BRM4</accession>